<evidence type="ECO:0000256" key="3">
    <source>
        <dbReference type="SAM" id="Phobius"/>
    </source>
</evidence>
<dbReference type="AlphaFoldDB" id="A0A9Q8P5T5"/>
<feature type="domain" description="Peptidase S33 tripeptidyl aminopeptidase-like C-terminal" evidence="4">
    <location>
        <begin position="476"/>
        <end position="573"/>
    </location>
</feature>
<dbReference type="RefSeq" id="XP_047758453.1">
    <property type="nucleotide sequence ID" value="XM_047902131.1"/>
</dbReference>
<dbReference type="Pfam" id="PF08386">
    <property type="entry name" value="Abhydrolase_4"/>
    <property type="match status" value="1"/>
</dbReference>
<reference evidence="5" key="2">
    <citation type="journal article" date="2022" name="Microb. Genom.">
        <title>A chromosome-scale genome assembly of the tomato pathogen Cladosporium fulvum reveals a compartmentalized genome architecture and the presence of a dispensable chromosome.</title>
        <authorList>
            <person name="Zaccaron A.Z."/>
            <person name="Chen L.H."/>
            <person name="Samaras A."/>
            <person name="Stergiopoulos I."/>
        </authorList>
    </citation>
    <scope>NUCLEOTIDE SEQUENCE</scope>
    <source>
        <strain evidence="5">Race5_Kim</strain>
    </source>
</reference>
<accession>A0A9Q8P5T5</accession>
<dbReference type="InterPro" id="IPR051601">
    <property type="entry name" value="Serine_prot/Carboxylest_S33"/>
</dbReference>
<reference evidence="5" key="1">
    <citation type="submission" date="2021-12" db="EMBL/GenBank/DDBJ databases">
        <authorList>
            <person name="Zaccaron A."/>
            <person name="Stergiopoulos I."/>
        </authorList>
    </citation>
    <scope>NUCLEOTIDE SEQUENCE</scope>
    <source>
        <strain evidence="5">Race5_Kim</strain>
    </source>
</reference>
<dbReference type="Proteomes" id="UP000756132">
    <property type="component" value="Chromosome 2"/>
</dbReference>
<evidence type="ECO:0000313" key="6">
    <source>
        <dbReference type="Proteomes" id="UP000756132"/>
    </source>
</evidence>
<dbReference type="OrthoDB" id="425534at2759"/>
<dbReference type="GO" id="GO:0006508">
    <property type="term" value="P:proteolysis"/>
    <property type="evidence" value="ECO:0007669"/>
    <property type="project" value="UniProtKB-KW"/>
</dbReference>
<dbReference type="InterPro" id="IPR013595">
    <property type="entry name" value="Pept_S33_TAP-like_C"/>
</dbReference>
<dbReference type="Gene3D" id="3.40.50.1820">
    <property type="entry name" value="alpha/beta hydrolase"/>
    <property type="match status" value="1"/>
</dbReference>
<sequence>MYFPLHALLNTMITSILAISLCCSFTAAFVAEKQFVGQDQDTTSPKPETLSNFDWAGITAAEQLDYTPCYGDFECSRLIVPLDWNNASSPNNISLALIRLPAEVPESDPKHGGTIITNPGGPGGSGVQQALQLAQKLQKLLDGPKYYEILSFDPRGVFHSKPQAFCFDTIIDADVWYEQKRAAGGLDDGDYSLKYNWALEKARGTLCAEAENGKFQDGENLRNHLSTAYVARDLLEIVKKIDRRRRLNFWTANQIPLGAEFPQSSTKLQYIGTSYGTFLGQTFAAMFPAHVGRMVLDANLDPDNWTSRYEASIDDHGKIRDLFFETCFAGGSECALFREYDKSVDDVKSRYDAMIDSLYELPASITGKGRATPITPVDIYQGLFTATYQPLWYFKLFANFTNQLVTGVNPAPPFWQLPVPNREAFTDELLINQYMGGEVGPATHCSDGPDLVNESLAGYQTYLGNLTKRFGWAGAIQADYKIPCWTWPASLRTKWRFQGPWSTSVPILFVNNRLDPATPIKNARKMAAQFNGSVLLEQDGAGHGALWPASECMWSSVKSYMQHGEMPHEGTVCRALCRPFAKDDCEGIGADNYQLIG</sequence>
<dbReference type="PANTHER" id="PTHR43248:SF25">
    <property type="entry name" value="AB HYDROLASE-1 DOMAIN-CONTAINING PROTEIN-RELATED"/>
    <property type="match status" value="1"/>
</dbReference>
<dbReference type="EMBL" id="CP090164">
    <property type="protein sequence ID" value="UJO14087.1"/>
    <property type="molecule type" value="Genomic_DNA"/>
</dbReference>
<evidence type="ECO:0000313" key="5">
    <source>
        <dbReference type="EMBL" id="UJO14087.1"/>
    </source>
</evidence>
<dbReference type="KEGG" id="ffu:CLAFUR5_02983"/>
<name>A0A9Q8P5T5_PASFU</name>
<comment type="similarity">
    <text evidence="1">Belongs to the peptidase S33 family.</text>
</comment>
<protein>
    <submittedName>
        <fullName evidence="5">Serine protease Hip1</fullName>
    </submittedName>
</protein>
<dbReference type="InterPro" id="IPR029058">
    <property type="entry name" value="AB_hydrolase_fold"/>
</dbReference>
<evidence type="ECO:0000256" key="1">
    <source>
        <dbReference type="ARBA" id="ARBA00010088"/>
    </source>
</evidence>
<proteinExistence type="inferred from homology"/>
<dbReference type="GeneID" id="71982861"/>
<evidence type="ECO:0000256" key="2">
    <source>
        <dbReference type="ARBA" id="ARBA00022801"/>
    </source>
</evidence>
<keyword evidence="5" id="KW-0645">Protease</keyword>
<dbReference type="GO" id="GO:0008233">
    <property type="term" value="F:peptidase activity"/>
    <property type="evidence" value="ECO:0007669"/>
    <property type="project" value="UniProtKB-KW"/>
</dbReference>
<evidence type="ECO:0000259" key="4">
    <source>
        <dbReference type="Pfam" id="PF08386"/>
    </source>
</evidence>
<keyword evidence="3" id="KW-0472">Membrane</keyword>
<dbReference type="SUPFAM" id="SSF53474">
    <property type="entry name" value="alpha/beta-Hydrolases"/>
    <property type="match status" value="1"/>
</dbReference>
<keyword evidence="6" id="KW-1185">Reference proteome</keyword>
<keyword evidence="2" id="KW-0378">Hydrolase</keyword>
<keyword evidence="3" id="KW-1133">Transmembrane helix</keyword>
<dbReference type="PANTHER" id="PTHR43248">
    <property type="entry name" value="2-SUCCINYL-6-HYDROXY-2,4-CYCLOHEXADIENE-1-CARBOXYLATE SYNTHASE"/>
    <property type="match status" value="1"/>
</dbReference>
<gene>
    <name evidence="5" type="ORF">CLAFUR5_02983</name>
</gene>
<organism evidence="5 6">
    <name type="scientific">Passalora fulva</name>
    <name type="common">Tomato leaf mold</name>
    <name type="synonym">Cladosporium fulvum</name>
    <dbReference type="NCBI Taxonomy" id="5499"/>
    <lineage>
        <taxon>Eukaryota</taxon>
        <taxon>Fungi</taxon>
        <taxon>Dikarya</taxon>
        <taxon>Ascomycota</taxon>
        <taxon>Pezizomycotina</taxon>
        <taxon>Dothideomycetes</taxon>
        <taxon>Dothideomycetidae</taxon>
        <taxon>Mycosphaerellales</taxon>
        <taxon>Mycosphaerellaceae</taxon>
        <taxon>Fulvia</taxon>
    </lineage>
</organism>
<keyword evidence="3" id="KW-0812">Transmembrane</keyword>
<feature type="transmembrane region" description="Helical" evidence="3">
    <location>
        <begin position="7"/>
        <end position="31"/>
    </location>
</feature>